<evidence type="ECO:0000256" key="1">
    <source>
        <dbReference type="ARBA" id="ARBA00022574"/>
    </source>
</evidence>
<dbReference type="SMART" id="SM00320">
    <property type="entry name" value="WD40"/>
    <property type="match status" value="9"/>
</dbReference>
<dbReference type="InterPro" id="IPR015943">
    <property type="entry name" value="WD40/YVTN_repeat-like_dom_sf"/>
</dbReference>
<dbReference type="Proteomes" id="UP000063699">
    <property type="component" value="Chromosome"/>
</dbReference>
<feature type="repeat" description="WD" evidence="3">
    <location>
        <begin position="204"/>
        <end position="245"/>
    </location>
</feature>
<dbReference type="KEGG" id="kphy:AOZ06_24645"/>
<gene>
    <name evidence="4" type="ORF">AOZ06_24645</name>
</gene>
<feature type="repeat" description="WD" evidence="3">
    <location>
        <begin position="124"/>
        <end position="165"/>
    </location>
</feature>
<dbReference type="PANTHER" id="PTHR22847">
    <property type="entry name" value="WD40 REPEAT PROTEIN"/>
    <property type="match status" value="1"/>
</dbReference>
<sequence length="563" mass="60976">MIEHRSPISGIAAFRDRYIATAGYDNQVVLWDQPTRRAVNRVLHDHLANQCSFNADGSLLVTSSSDYTARLWTVPDLRLRAVLNDQDDDVEMSVFHPARELVATASRDHKLRVYDFDGNLVRRFVGHTADVISVEWAGDSEELITSSDDGTVKRWSLATGEQLQDIDLGGVETDTVAIDRDGTLYAGNDDGEIIVITGDQKTVLPAHASGVKRLVLDNARQLMVSLSYDRTMVLWNTAGESLQRVDGADIPDDVWPRSCAFAAGSTLVFGTFGSTYRTYDYGTRKWQLDEVPPTPGVNAVSGYNGNVLTVGDAGVVWRDGAELTRLGSLCNFLTPMSSLVATGGQLGKLMDALTGQLVHQHSSPLNCGAAFTRDGVEHLIVGAYTGEGLVFRLGDGGNLEHVTTIQLHANAVKGVAVSGDLIMSVCADTSVAWHSVADFARVHEIDHAHDRIANGCVGLGHGHFASVGRDLKLRLWAPDFAVRVVDTTHPNSIKCVAADPTGRLIATGSYHGHVKVYDRELGKWVADDRPTTSGISSLCHLPERQVFLAGSYDGRVYEVQGTA</sequence>
<dbReference type="Gene3D" id="2.130.10.10">
    <property type="entry name" value="YVTN repeat-like/Quinoprotein amine dehydrogenase"/>
    <property type="match status" value="4"/>
</dbReference>
<evidence type="ECO:0000256" key="3">
    <source>
        <dbReference type="PROSITE-ProRule" id="PRU00221"/>
    </source>
</evidence>
<dbReference type="InterPro" id="IPR011047">
    <property type="entry name" value="Quinoprotein_ADH-like_sf"/>
</dbReference>
<keyword evidence="1 3" id="KW-0853">WD repeat</keyword>
<dbReference type="GO" id="GO:0042393">
    <property type="term" value="F:histone binding"/>
    <property type="evidence" value="ECO:0007669"/>
    <property type="project" value="TreeGrafter"/>
</dbReference>
<protein>
    <submittedName>
        <fullName evidence="4">Uncharacterized protein</fullName>
    </submittedName>
</protein>
<dbReference type="PROSITE" id="PS50294">
    <property type="entry name" value="WD_REPEATS_REGION"/>
    <property type="match status" value="1"/>
</dbReference>
<dbReference type="CDD" id="cd00200">
    <property type="entry name" value="WD40"/>
    <property type="match status" value="1"/>
</dbReference>
<proteinExistence type="predicted"/>
<name>A0A0N9I1X8_9PSEU</name>
<reference evidence="4 5" key="1">
    <citation type="submission" date="2015-07" db="EMBL/GenBank/DDBJ databases">
        <title>Genome sequencing of Kibdelosporangium phytohabitans.</title>
        <authorList>
            <person name="Qin S."/>
            <person name="Xing K."/>
        </authorList>
    </citation>
    <scope>NUCLEOTIDE SEQUENCE [LARGE SCALE GENOMIC DNA]</scope>
    <source>
        <strain evidence="4 5">KLBMP1111</strain>
    </source>
</reference>
<evidence type="ECO:0000256" key="2">
    <source>
        <dbReference type="ARBA" id="ARBA00022737"/>
    </source>
</evidence>
<dbReference type="STRING" id="860235.AOZ06_24645"/>
<keyword evidence="2" id="KW-0677">Repeat</keyword>
<dbReference type="RefSeq" id="WP_054291572.1">
    <property type="nucleotide sequence ID" value="NZ_CP012752.1"/>
</dbReference>
<evidence type="ECO:0000313" key="5">
    <source>
        <dbReference type="Proteomes" id="UP000063699"/>
    </source>
</evidence>
<evidence type="ECO:0000313" key="4">
    <source>
        <dbReference type="EMBL" id="ALG09668.1"/>
    </source>
</evidence>
<dbReference type="InterPro" id="IPR036322">
    <property type="entry name" value="WD40_repeat_dom_sf"/>
</dbReference>
<dbReference type="PANTHER" id="PTHR22847:SF637">
    <property type="entry name" value="WD REPEAT DOMAIN 5B"/>
    <property type="match status" value="1"/>
</dbReference>
<feature type="repeat" description="WD" evidence="3">
    <location>
        <begin position="1"/>
        <end position="41"/>
    </location>
</feature>
<organism evidence="4 5">
    <name type="scientific">Kibdelosporangium phytohabitans</name>
    <dbReference type="NCBI Taxonomy" id="860235"/>
    <lineage>
        <taxon>Bacteria</taxon>
        <taxon>Bacillati</taxon>
        <taxon>Actinomycetota</taxon>
        <taxon>Actinomycetes</taxon>
        <taxon>Pseudonocardiales</taxon>
        <taxon>Pseudonocardiaceae</taxon>
        <taxon>Kibdelosporangium</taxon>
    </lineage>
</organism>
<dbReference type="SUPFAM" id="SSF50978">
    <property type="entry name" value="WD40 repeat-like"/>
    <property type="match status" value="1"/>
</dbReference>
<dbReference type="InterPro" id="IPR001680">
    <property type="entry name" value="WD40_rpt"/>
</dbReference>
<dbReference type="PROSITE" id="PS50082">
    <property type="entry name" value="WD_REPEATS_2"/>
    <property type="match status" value="5"/>
</dbReference>
<feature type="repeat" description="WD" evidence="3">
    <location>
        <begin position="486"/>
        <end position="518"/>
    </location>
</feature>
<dbReference type="SUPFAM" id="SSF50998">
    <property type="entry name" value="Quinoprotein alcohol dehydrogenase-like"/>
    <property type="match status" value="1"/>
</dbReference>
<feature type="repeat" description="WD" evidence="3">
    <location>
        <begin position="41"/>
        <end position="74"/>
    </location>
</feature>
<accession>A0A0N9I1X8</accession>
<dbReference type="AlphaFoldDB" id="A0A0N9I1X8"/>
<keyword evidence="5" id="KW-1185">Reference proteome</keyword>
<dbReference type="Pfam" id="PF00400">
    <property type="entry name" value="WD40"/>
    <property type="match status" value="6"/>
</dbReference>
<dbReference type="OrthoDB" id="134501at2"/>
<dbReference type="EMBL" id="CP012752">
    <property type="protein sequence ID" value="ALG09668.1"/>
    <property type="molecule type" value="Genomic_DNA"/>
</dbReference>